<evidence type="ECO:0000313" key="1">
    <source>
        <dbReference type="EMBL" id="GBP57056.1"/>
    </source>
</evidence>
<proteinExistence type="predicted"/>
<sequence length="150" mass="16797">MIRPLTAASTNWADTGNLDSIPRQSDIKNIVVASASEDIDQKSIDQRIDFTYGGASATCHYKSSSRRISFVLSGELVPSARHRGCDFPRWPGAGEIVAVALTTNVRHRRLNEMFSYIPRHASAPSMSRRKVLALHHSQLKKKANRQPKWK</sequence>
<name>A0A4C1WZW4_EUMVA</name>
<gene>
    <name evidence="1" type="ORF">EVAR_45812_1</name>
</gene>
<comment type="caution">
    <text evidence="1">The sequence shown here is derived from an EMBL/GenBank/DDBJ whole genome shotgun (WGS) entry which is preliminary data.</text>
</comment>
<evidence type="ECO:0000313" key="2">
    <source>
        <dbReference type="Proteomes" id="UP000299102"/>
    </source>
</evidence>
<organism evidence="1 2">
    <name type="scientific">Eumeta variegata</name>
    <name type="common">Bagworm moth</name>
    <name type="synonym">Eumeta japonica</name>
    <dbReference type="NCBI Taxonomy" id="151549"/>
    <lineage>
        <taxon>Eukaryota</taxon>
        <taxon>Metazoa</taxon>
        <taxon>Ecdysozoa</taxon>
        <taxon>Arthropoda</taxon>
        <taxon>Hexapoda</taxon>
        <taxon>Insecta</taxon>
        <taxon>Pterygota</taxon>
        <taxon>Neoptera</taxon>
        <taxon>Endopterygota</taxon>
        <taxon>Lepidoptera</taxon>
        <taxon>Glossata</taxon>
        <taxon>Ditrysia</taxon>
        <taxon>Tineoidea</taxon>
        <taxon>Psychidae</taxon>
        <taxon>Oiketicinae</taxon>
        <taxon>Eumeta</taxon>
    </lineage>
</organism>
<accession>A0A4C1WZW4</accession>
<dbReference type="Proteomes" id="UP000299102">
    <property type="component" value="Unassembled WGS sequence"/>
</dbReference>
<dbReference type="EMBL" id="BGZK01000707">
    <property type="protein sequence ID" value="GBP57056.1"/>
    <property type="molecule type" value="Genomic_DNA"/>
</dbReference>
<reference evidence="1 2" key="1">
    <citation type="journal article" date="2019" name="Commun. Biol.">
        <title>The bagworm genome reveals a unique fibroin gene that provides high tensile strength.</title>
        <authorList>
            <person name="Kono N."/>
            <person name="Nakamura H."/>
            <person name="Ohtoshi R."/>
            <person name="Tomita M."/>
            <person name="Numata K."/>
            <person name="Arakawa K."/>
        </authorList>
    </citation>
    <scope>NUCLEOTIDE SEQUENCE [LARGE SCALE GENOMIC DNA]</scope>
</reference>
<protein>
    <submittedName>
        <fullName evidence="1">Uncharacterized protein</fullName>
    </submittedName>
</protein>
<keyword evidence="2" id="KW-1185">Reference proteome</keyword>
<dbReference type="AlphaFoldDB" id="A0A4C1WZW4"/>